<feature type="region of interest" description="Disordered" evidence="1">
    <location>
        <begin position="1"/>
        <end position="97"/>
    </location>
</feature>
<keyword evidence="3" id="KW-1185">Reference proteome</keyword>
<protein>
    <submittedName>
        <fullName evidence="2">Uncharacterized protein</fullName>
    </submittedName>
</protein>
<reference evidence="3" key="1">
    <citation type="submission" date="2013-01" db="EMBL/GenBank/DDBJ databases">
        <title>Draft Genome Sequence of a Mulberry Tree, Morus notabilis C.K. Schneid.</title>
        <authorList>
            <person name="He N."/>
            <person name="Zhao S."/>
        </authorList>
    </citation>
    <scope>NUCLEOTIDE SEQUENCE</scope>
</reference>
<organism evidence="2 3">
    <name type="scientific">Morus notabilis</name>
    <dbReference type="NCBI Taxonomy" id="981085"/>
    <lineage>
        <taxon>Eukaryota</taxon>
        <taxon>Viridiplantae</taxon>
        <taxon>Streptophyta</taxon>
        <taxon>Embryophyta</taxon>
        <taxon>Tracheophyta</taxon>
        <taxon>Spermatophyta</taxon>
        <taxon>Magnoliopsida</taxon>
        <taxon>eudicotyledons</taxon>
        <taxon>Gunneridae</taxon>
        <taxon>Pentapetalae</taxon>
        <taxon>rosids</taxon>
        <taxon>fabids</taxon>
        <taxon>Rosales</taxon>
        <taxon>Moraceae</taxon>
        <taxon>Moreae</taxon>
        <taxon>Morus</taxon>
    </lineage>
</organism>
<dbReference type="AlphaFoldDB" id="W9RYT0"/>
<sequence length="97" mass="10109">MEEKRKVDGCASSPTSSPPTPPSPLPISVGPGNQPYYLSPSPSPSPPFSPASSSHTSAELLPLVQGKVPSPKVSSTFFLDSRGPDDLDNKSSCLEDL</sequence>
<gene>
    <name evidence="2" type="ORF">L484_023214</name>
</gene>
<proteinExistence type="predicted"/>
<accession>W9RYT0</accession>
<evidence type="ECO:0000256" key="1">
    <source>
        <dbReference type="SAM" id="MobiDB-lite"/>
    </source>
</evidence>
<feature type="compositionally biased region" description="Pro residues" evidence="1">
    <location>
        <begin position="16"/>
        <end position="25"/>
    </location>
</feature>
<dbReference type="EMBL" id="KE345823">
    <property type="protein sequence ID" value="EXC17858.1"/>
    <property type="molecule type" value="Genomic_DNA"/>
</dbReference>
<name>W9RYT0_9ROSA</name>
<dbReference type="Proteomes" id="UP000030645">
    <property type="component" value="Unassembled WGS sequence"/>
</dbReference>
<evidence type="ECO:0000313" key="2">
    <source>
        <dbReference type="EMBL" id="EXC17858.1"/>
    </source>
</evidence>
<evidence type="ECO:0000313" key="3">
    <source>
        <dbReference type="Proteomes" id="UP000030645"/>
    </source>
</evidence>